<gene>
    <name evidence="7" type="ORF">GOMPHAMPRED_003752</name>
</gene>
<dbReference type="Proteomes" id="UP000664169">
    <property type="component" value="Unassembled WGS sequence"/>
</dbReference>
<name>A0A8H3IMV5_9LECA</name>
<keyword evidence="2 6" id="KW-0812">Transmembrane</keyword>
<dbReference type="PANTHER" id="PTHR36854">
    <property type="entry name" value="CHROMOSOME 9, WHOLE GENOME SHOTGUN SEQUENCE"/>
    <property type="match status" value="1"/>
</dbReference>
<dbReference type="AlphaFoldDB" id="A0A8H3IMV5"/>
<proteinExistence type="predicted"/>
<evidence type="ECO:0000256" key="6">
    <source>
        <dbReference type="SAM" id="Phobius"/>
    </source>
</evidence>
<feature type="region of interest" description="Disordered" evidence="5">
    <location>
        <begin position="1"/>
        <end position="46"/>
    </location>
</feature>
<sequence length="398" mass="44237">MSNSSSDAPRFTQSTPPASKAIGSRPSVAKSQLPPRAPATSSGAGIETPAQKVARLRAAHQAKRAAQISTWDKVVVRGRDVADTAHRWTVMGIVGISIIMIGVTGFTIADMVRYNRQKKREFHEAQSEMLKKRFMDALEAEGQGAATEDQILLLQEERAVAAAVEAKKQEPGIWHSITSRFKRSLDLSLNKEDISYLDRRRTILDRIEEHENEVGIRTTIQTISPTLQTVQEKREDIEKHIENRDQPGALDKLAEEAATKAAPTSWCKCTCFKKSWIIALDAPSGSKSKHRRQDGDDGTPPESPPADQNPFKPKTCSDCNKSFCLEQNLPYCKDATEEEVQTSCFQRDSTKDQTVVFLFIIATVSLLAWALAKPFVGKWMDQAKQRRSYIPVSNNQGG</sequence>
<evidence type="ECO:0000256" key="3">
    <source>
        <dbReference type="ARBA" id="ARBA00022989"/>
    </source>
</evidence>
<evidence type="ECO:0000256" key="2">
    <source>
        <dbReference type="ARBA" id="ARBA00022692"/>
    </source>
</evidence>
<feature type="compositionally biased region" description="Polar residues" evidence="5">
    <location>
        <begin position="1"/>
        <end position="17"/>
    </location>
</feature>
<feature type="transmembrane region" description="Helical" evidence="6">
    <location>
        <begin position="355"/>
        <end position="372"/>
    </location>
</feature>
<protein>
    <submittedName>
        <fullName evidence="7">Uncharacterized protein</fullName>
    </submittedName>
</protein>
<feature type="transmembrane region" description="Helical" evidence="6">
    <location>
        <begin position="88"/>
        <end position="109"/>
    </location>
</feature>
<dbReference type="OrthoDB" id="2142503at2759"/>
<evidence type="ECO:0000313" key="7">
    <source>
        <dbReference type="EMBL" id="CAF9924878.1"/>
    </source>
</evidence>
<evidence type="ECO:0000256" key="4">
    <source>
        <dbReference type="ARBA" id="ARBA00023136"/>
    </source>
</evidence>
<dbReference type="InterPro" id="IPR029208">
    <property type="entry name" value="COX14"/>
</dbReference>
<keyword evidence="3 6" id="KW-1133">Transmembrane helix</keyword>
<feature type="region of interest" description="Disordered" evidence="5">
    <location>
        <begin position="283"/>
        <end position="312"/>
    </location>
</feature>
<evidence type="ECO:0000256" key="1">
    <source>
        <dbReference type="ARBA" id="ARBA00004167"/>
    </source>
</evidence>
<comment type="caution">
    <text evidence="7">The sequence shown here is derived from an EMBL/GenBank/DDBJ whole genome shotgun (WGS) entry which is preliminary data.</text>
</comment>
<keyword evidence="8" id="KW-1185">Reference proteome</keyword>
<comment type="subcellular location">
    <subcellularLocation>
        <location evidence="1">Membrane</location>
        <topology evidence="1">Single-pass membrane protein</topology>
    </subcellularLocation>
</comment>
<dbReference type="GO" id="GO:0016020">
    <property type="term" value="C:membrane"/>
    <property type="evidence" value="ECO:0007669"/>
    <property type="project" value="UniProtKB-SubCell"/>
</dbReference>
<evidence type="ECO:0000313" key="8">
    <source>
        <dbReference type="Proteomes" id="UP000664169"/>
    </source>
</evidence>
<dbReference type="PANTHER" id="PTHR36854:SF1">
    <property type="entry name" value="TRANSMEMBRANE PROTEIN"/>
    <property type="match status" value="1"/>
</dbReference>
<organism evidence="7 8">
    <name type="scientific">Gomphillus americanus</name>
    <dbReference type="NCBI Taxonomy" id="1940652"/>
    <lineage>
        <taxon>Eukaryota</taxon>
        <taxon>Fungi</taxon>
        <taxon>Dikarya</taxon>
        <taxon>Ascomycota</taxon>
        <taxon>Pezizomycotina</taxon>
        <taxon>Lecanoromycetes</taxon>
        <taxon>OSLEUM clade</taxon>
        <taxon>Ostropomycetidae</taxon>
        <taxon>Ostropales</taxon>
        <taxon>Graphidaceae</taxon>
        <taxon>Gomphilloideae</taxon>
        <taxon>Gomphillus</taxon>
    </lineage>
</organism>
<keyword evidence="4 6" id="KW-0472">Membrane</keyword>
<accession>A0A8H3IMV5</accession>
<dbReference type="EMBL" id="CAJPDQ010000022">
    <property type="protein sequence ID" value="CAF9924878.1"/>
    <property type="molecule type" value="Genomic_DNA"/>
</dbReference>
<evidence type="ECO:0000256" key="5">
    <source>
        <dbReference type="SAM" id="MobiDB-lite"/>
    </source>
</evidence>
<reference evidence="7" key="1">
    <citation type="submission" date="2021-03" db="EMBL/GenBank/DDBJ databases">
        <authorList>
            <person name="Tagirdzhanova G."/>
        </authorList>
    </citation>
    <scope>NUCLEOTIDE SEQUENCE</scope>
</reference>
<dbReference type="Pfam" id="PF14880">
    <property type="entry name" value="COX14"/>
    <property type="match status" value="1"/>
</dbReference>